<keyword evidence="2" id="KW-1185">Reference proteome</keyword>
<accession>A0ABP7U1V8</accession>
<name>A0ABP7U1V8_9BACT</name>
<dbReference type="Pfam" id="PF07609">
    <property type="entry name" value="DUF1572"/>
    <property type="match status" value="1"/>
</dbReference>
<dbReference type="InterPro" id="IPR011466">
    <property type="entry name" value="DUF1572"/>
</dbReference>
<dbReference type="Proteomes" id="UP001501469">
    <property type="component" value="Unassembled WGS sequence"/>
</dbReference>
<dbReference type="EMBL" id="BAABDK010000016">
    <property type="protein sequence ID" value="GAA4034339.1"/>
    <property type="molecule type" value="Genomic_DNA"/>
</dbReference>
<proteinExistence type="predicted"/>
<organism evidence="1 2">
    <name type="scientific">Hymenobacter glaciei</name>
    <dbReference type="NCBI Taxonomy" id="877209"/>
    <lineage>
        <taxon>Bacteria</taxon>
        <taxon>Pseudomonadati</taxon>
        <taxon>Bacteroidota</taxon>
        <taxon>Cytophagia</taxon>
        <taxon>Cytophagales</taxon>
        <taxon>Hymenobacteraceae</taxon>
        <taxon>Hymenobacter</taxon>
    </lineage>
</organism>
<comment type="caution">
    <text evidence="1">The sequence shown here is derived from an EMBL/GenBank/DDBJ whole genome shotgun (WGS) entry which is preliminary data.</text>
</comment>
<sequence length="201" mass="22530">MEIICAIFARRTYIYPMQAPPDSAAVGEALLASFRHNFQQYKALADRALAQISPEEWLHQPAPGSNSAAVIVQHLVGNLRSRFTDFLTTDGEKPTRQRDQEFEEPATAAGIAALQVEWHAAWQVLFDLLDELRPDELLRTVRIRGEAHTVLQAVQRQVAHYASHVGQLVQLAKIIRGESFQSLSIARGQSHQFNHAMIANK</sequence>
<reference evidence="2" key="1">
    <citation type="journal article" date="2019" name="Int. J. Syst. Evol. Microbiol.">
        <title>The Global Catalogue of Microorganisms (GCM) 10K type strain sequencing project: providing services to taxonomists for standard genome sequencing and annotation.</title>
        <authorList>
            <consortium name="The Broad Institute Genomics Platform"/>
            <consortium name="The Broad Institute Genome Sequencing Center for Infectious Disease"/>
            <person name="Wu L."/>
            <person name="Ma J."/>
        </authorList>
    </citation>
    <scope>NUCLEOTIDE SEQUENCE [LARGE SCALE GENOMIC DNA]</scope>
    <source>
        <strain evidence="2">JCM 17225</strain>
    </source>
</reference>
<gene>
    <name evidence="1" type="ORF">GCM10022409_18380</name>
</gene>
<protein>
    <submittedName>
        <fullName evidence="1">DUF1572 family protein</fullName>
    </submittedName>
</protein>
<evidence type="ECO:0000313" key="1">
    <source>
        <dbReference type="EMBL" id="GAA4034339.1"/>
    </source>
</evidence>
<dbReference type="Gene3D" id="1.20.120.450">
    <property type="entry name" value="dinb family like domain"/>
    <property type="match status" value="1"/>
</dbReference>
<dbReference type="SUPFAM" id="SSF109854">
    <property type="entry name" value="DinB/YfiT-like putative metalloenzymes"/>
    <property type="match status" value="1"/>
</dbReference>
<evidence type="ECO:0000313" key="2">
    <source>
        <dbReference type="Proteomes" id="UP001501469"/>
    </source>
</evidence>
<dbReference type="InterPro" id="IPR034660">
    <property type="entry name" value="DinB/YfiT-like"/>
</dbReference>